<organism evidence="5 6">
    <name type="scientific">Jaapia argillacea MUCL 33604</name>
    <dbReference type="NCBI Taxonomy" id="933084"/>
    <lineage>
        <taxon>Eukaryota</taxon>
        <taxon>Fungi</taxon>
        <taxon>Dikarya</taxon>
        <taxon>Basidiomycota</taxon>
        <taxon>Agaricomycotina</taxon>
        <taxon>Agaricomycetes</taxon>
        <taxon>Agaricomycetidae</taxon>
        <taxon>Jaapiales</taxon>
        <taxon>Jaapiaceae</taxon>
        <taxon>Jaapia</taxon>
    </lineage>
</organism>
<reference evidence="6" key="1">
    <citation type="journal article" date="2014" name="Proc. Natl. Acad. Sci. U.S.A.">
        <title>Extensive sampling of basidiomycete genomes demonstrates inadequacy of the white-rot/brown-rot paradigm for wood decay fungi.</title>
        <authorList>
            <person name="Riley R."/>
            <person name="Salamov A.A."/>
            <person name="Brown D.W."/>
            <person name="Nagy L.G."/>
            <person name="Floudas D."/>
            <person name="Held B.W."/>
            <person name="Levasseur A."/>
            <person name="Lombard V."/>
            <person name="Morin E."/>
            <person name="Otillar R."/>
            <person name="Lindquist E.A."/>
            <person name="Sun H."/>
            <person name="LaButti K.M."/>
            <person name="Schmutz J."/>
            <person name="Jabbour D."/>
            <person name="Luo H."/>
            <person name="Baker S.E."/>
            <person name="Pisabarro A.G."/>
            <person name="Walton J.D."/>
            <person name="Blanchette R.A."/>
            <person name="Henrissat B."/>
            <person name="Martin F."/>
            <person name="Cullen D."/>
            <person name="Hibbett D.S."/>
            <person name="Grigoriev I.V."/>
        </authorList>
    </citation>
    <scope>NUCLEOTIDE SEQUENCE [LARGE SCALE GENOMIC DNA]</scope>
    <source>
        <strain evidence="6">MUCL 33604</strain>
    </source>
</reference>
<feature type="active site" description="Tele-AMP-histidine intermediate" evidence="1">
    <location>
        <position position="100"/>
    </location>
</feature>
<dbReference type="InterPro" id="IPR011146">
    <property type="entry name" value="HIT-like"/>
</dbReference>
<keyword evidence="6" id="KW-1185">Reference proteome</keyword>
<dbReference type="GO" id="GO:0009117">
    <property type="term" value="P:nucleotide metabolic process"/>
    <property type="evidence" value="ECO:0007669"/>
    <property type="project" value="TreeGrafter"/>
</dbReference>
<dbReference type="PRINTS" id="PR00332">
    <property type="entry name" value="HISTRIAD"/>
</dbReference>
<evidence type="ECO:0000313" key="6">
    <source>
        <dbReference type="Proteomes" id="UP000027265"/>
    </source>
</evidence>
<evidence type="ECO:0000256" key="3">
    <source>
        <dbReference type="PROSITE-ProRule" id="PRU00464"/>
    </source>
</evidence>
<dbReference type="Pfam" id="PF01230">
    <property type="entry name" value="HIT"/>
    <property type="match status" value="1"/>
</dbReference>
<evidence type="ECO:0000256" key="1">
    <source>
        <dbReference type="PIRSR" id="PIRSR601310-1"/>
    </source>
</evidence>
<gene>
    <name evidence="5" type="ORF">JAAARDRAFT_30331</name>
</gene>
<dbReference type="Proteomes" id="UP000027265">
    <property type="component" value="Unassembled WGS sequence"/>
</dbReference>
<dbReference type="SUPFAM" id="SSF54197">
    <property type="entry name" value="HIT-like"/>
    <property type="match status" value="1"/>
</dbReference>
<dbReference type="Gene3D" id="3.30.428.10">
    <property type="entry name" value="HIT-like"/>
    <property type="match status" value="1"/>
</dbReference>
<dbReference type="GO" id="GO:0003824">
    <property type="term" value="F:catalytic activity"/>
    <property type="evidence" value="ECO:0007669"/>
    <property type="project" value="InterPro"/>
</dbReference>
<sequence>MAEHLKDDCLFCRMIIGAVPTLKLLETQYSLVFLDIGPLAEGHTLIIPKYHSNTMDEVPDEYLADILPLAKKVALALGTKDYNILQNNGAIAHQHVFHVHFHVIPKPNKTEGLGIAWSRNEPGLEALKAVQEKILARIQAAV</sequence>
<name>A0A067Q654_9AGAM</name>
<dbReference type="PROSITE" id="PS00892">
    <property type="entry name" value="HIT_1"/>
    <property type="match status" value="1"/>
</dbReference>
<dbReference type="InParanoid" id="A0A067Q654"/>
<evidence type="ECO:0000259" key="4">
    <source>
        <dbReference type="PROSITE" id="PS51084"/>
    </source>
</evidence>
<dbReference type="EMBL" id="KL197711">
    <property type="protein sequence ID" value="KDQ62424.1"/>
    <property type="molecule type" value="Genomic_DNA"/>
</dbReference>
<dbReference type="HOGENOM" id="CLU_056776_3_0_1"/>
<protein>
    <recommendedName>
        <fullName evidence="4">HIT domain-containing protein</fullName>
    </recommendedName>
</protein>
<dbReference type="AlphaFoldDB" id="A0A067Q654"/>
<dbReference type="STRING" id="933084.A0A067Q654"/>
<dbReference type="InterPro" id="IPR019808">
    <property type="entry name" value="Histidine_triad_CS"/>
</dbReference>
<dbReference type="PANTHER" id="PTHR46648">
    <property type="entry name" value="HIT FAMILY PROTEIN 1"/>
    <property type="match status" value="1"/>
</dbReference>
<evidence type="ECO:0000256" key="2">
    <source>
        <dbReference type="PIRSR" id="PIRSR601310-3"/>
    </source>
</evidence>
<dbReference type="PANTHER" id="PTHR46648:SF1">
    <property type="entry name" value="ADENOSINE 5'-MONOPHOSPHORAMIDASE HNT1"/>
    <property type="match status" value="1"/>
</dbReference>
<proteinExistence type="predicted"/>
<feature type="domain" description="HIT" evidence="4">
    <location>
        <begin position="10"/>
        <end position="113"/>
    </location>
</feature>
<evidence type="ECO:0000313" key="5">
    <source>
        <dbReference type="EMBL" id="KDQ62424.1"/>
    </source>
</evidence>
<feature type="short sequence motif" description="Histidine triad motif" evidence="2 3">
    <location>
        <begin position="98"/>
        <end position="102"/>
    </location>
</feature>
<dbReference type="InterPro" id="IPR001310">
    <property type="entry name" value="Histidine_triad_HIT"/>
</dbReference>
<accession>A0A067Q654</accession>
<dbReference type="OrthoDB" id="672793at2759"/>
<dbReference type="PROSITE" id="PS51084">
    <property type="entry name" value="HIT_2"/>
    <property type="match status" value="1"/>
</dbReference>
<dbReference type="InterPro" id="IPR036265">
    <property type="entry name" value="HIT-like_sf"/>
</dbReference>